<evidence type="ECO:0000259" key="1">
    <source>
        <dbReference type="PROSITE" id="PS51781"/>
    </source>
</evidence>
<gene>
    <name evidence="2" type="ORF">Q604_UNBC18535G0008</name>
</gene>
<proteinExistence type="predicted"/>
<accession>W1WQE2</accession>
<reference evidence="2" key="1">
    <citation type="submission" date="2013-12" db="EMBL/GenBank/DDBJ databases">
        <title>A Varibaculum cambriense genome reconstructed from a premature infant gut community with otherwise low bacterial novelty that shifts toward anaerobic metabolism during the third week of life.</title>
        <authorList>
            <person name="Brown C.T."/>
            <person name="Sharon I."/>
            <person name="Thomas B.C."/>
            <person name="Castelle C.J."/>
            <person name="Morowitz M.J."/>
            <person name="Banfield J.F."/>
        </authorList>
    </citation>
    <scope>NUCLEOTIDE SEQUENCE</scope>
</reference>
<dbReference type="EMBL" id="AZMM01018535">
    <property type="protein sequence ID" value="ETJ19290.1"/>
    <property type="molecule type" value="Genomic_DNA"/>
</dbReference>
<dbReference type="AlphaFoldDB" id="W1WQE2"/>
<dbReference type="InterPro" id="IPR003646">
    <property type="entry name" value="SH3-like_bac-type"/>
</dbReference>
<sequence>MQISSETKELIKNIEINRQVNLAPMQELAKSLEAMRKVNLAPMQELAKNLEAMKKVNLAPMQELAKNLEVMRRVNLAPMQELAKNLEAMRKVNLASMQELVNNMQIIRNTYSLSIQETLNRIPEFINLYNESIDSYNDLDDDYIQPVNSDTVVQYVNDVDNILQDDSLSVMERFYNVLVKLYGIYEKIEKYFSGHPMMFLIITTIILPTMINPVEEFSENAHKSFISISQSIIENYSMDNQSLNKNIKRDISKELNNNKEADKKYLLNTYRFVDCDNLNIRVSNSIKSRSIYNLNRGSIVKIIKKQKNWTKVEYKNEDETVVIIGWVFTRYISRFN</sequence>
<evidence type="ECO:0000313" key="2">
    <source>
        <dbReference type="EMBL" id="ETJ19290.1"/>
    </source>
</evidence>
<comment type="caution">
    <text evidence="2">The sequence shown here is derived from an EMBL/GenBank/DDBJ whole genome shotgun (WGS) entry which is preliminary data.</text>
</comment>
<dbReference type="PROSITE" id="PS51781">
    <property type="entry name" value="SH3B"/>
    <property type="match status" value="1"/>
</dbReference>
<feature type="domain" description="SH3b" evidence="1">
    <location>
        <begin position="267"/>
        <end position="336"/>
    </location>
</feature>
<protein>
    <recommendedName>
        <fullName evidence="1">SH3b domain-containing protein</fullName>
    </recommendedName>
</protein>
<dbReference type="Gene3D" id="2.30.30.40">
    <property type="entry name" value="SH3 Domains"/>
    <property type="match status" value="1"/>
</dbReference>
<dbReference type="SMART" id="SM00287">
    <property type="entry name" value="SH3b"/>
    <property type="match status" value="1"/>
</dbReference>
<dbReference type="Pfam" id="PF08239">
    <property type="entry name" value="SH3_3"/>
    <property type="match status" value="1"/>
</dbReference>
<organism evidence="2">
    <name type="scientific">human gut metagenome</name>
    <dbReference type="NCBI Taxonomy" id="408170"/>
    <lineage>
        <taxon>unclassified sequences</taxon>
        <taxon>metagenomes</taxon>
        <taxon>organismal metagenomes</taxon>
    </lineage>
</organism>
<name>W1WQE2_9ZZZZ</name>